<feature type="compositionally biased region" description="Polar residues" evidence="1">
    <location>
        <begin position="47"/>
        <end position="61"/>
    </location>
</feature>
<keyword evidence="2" id="KW-0472">Membrane</keyword>
<evidence type="ECO:0000256" key="1">
    <source>
        <dbReference type="SAM" id="MobiDB-lite"/>
    </source>
</evidence>
<sequence length="287" mass="31890">MAENATTTLAGGVDSPPAQLRAGRPADPAEVTQSDLEKGGDAGQAEATATVSGEQSDQSSPGAEDEQNQQNDEYLQAKSELKNLRLMLRQCDRVLLLDFDLLSMSDWPDNYSLAQARRSRDLWLLSAVVAAAVFLSGLTGFVPAWVAGGGFGACVIILLLGVPFIRRIYTNKPSYLDLIWQRQRMLSDARKHVAHLEGDDGLVWQCARMAGYNASLRHGRFSDMVRLSEQRVLPRYLTKREHFRLYLIYMLEAERAYNKIQQAFFDGNQAAIDKGWQEVAAAPEPRA</sequence>
<feature type="region of interest" description="Disordered" evidence="1">
    <location>
        <begin position="1"/>
        <end position="71"/>
    </location>
</feature>
<comment type="caution">
    <text evidence="3">The sequence shown here is derived from an EMBL/GenBank/DDBJ whole genome shotgun (WGS) entry which is preliminary data.</text>
</comment>
<protein>
    <submittedName>
        <fullName evidence="3">Uncharacterized protein</fullName>
    </submittedName>
</protein>
<reference evidence="3 4" key="1">
    <citation type="submission" date="2018-08" db="EMBL/GenBank/DDBJ databases">
        <title>Whole Genome Sequence of the Moderate Halophilic Marine Bacterium Marinobacter litoralis Sw-45.</title>
        <authorList>
            <person name="Musa H."/>
        </authorList>
    </citation>
    <scope>NUCLEOTIDE SEQUENCE [LARGE SCALE GENOMIC DNA]</scope>
    <source>
        <strain evidence="3 4">Sw-45</strain>
    </source>
</reference>
<gene>
    <name evidence="3" type="ORF">DOQ08_00576</name>
</gene>
<dbReference type="EMBL" id="QMDL01000001">
    <property type="protein sequence ID" value="RMJ05900.1"/>
    <property type="molecule type" value="Genomic_DNA"/>
</dbReference>
<feature type="transmembrane region" description="Helical" evidence="2">
    <location>
        <begin position="122"/>
        <end position="139"/>
    </location>
</feature>
<keyword evidence="2" id="KW-1133">Transmembrane helix</keyword>
<evidence type="ECO:0000256" key="2">
    <source>
        <dbReference type="SAM" id="Phobius"/>
    </source>
</evidence>
<feature type="transmembrane region" description="Helical" evidence="2">
    <location>
        <begin position="145"/>
        <end position="165"/>
    </location>
</feature>
<keyword evidence="4" id="KW-1185">Reference proteome</keyword>
<dbReference type="AlphaFoldDB" id="A0A3M2RKM6"/>
<proteinExistence type="predicted"/>
<evidence type="ECO:0000313" key="4">
    <source>
        <dbReference type="Proteomes" id="UP000265903"/>
    </source>
</evidence>
<dbReference type="OrthoDB" id="6199447at2"/>
<name>A0A3M2RKM6_9GAMM</name>
<dbReference type="RefSeq" id="WP_114333382.1">
    <property type="nucleotide sequence ID" value="NZ_QMDL01000001.1"/>
</dbReference>
<accession>A0A3M2RKM6</accession>
<evidence type="ECO:0000313" key="3">
    <source>
        <dbReference type="EMBL" id="RMJ05900.1"/>
    </source>
</evidence>
<dbReference type="Proteomes" id="UP000265903">
    <property type="component" value="Unassembled WGS sequence"/>
</dbReference>
<keyword evidence="2" id="KW-0812">Transmembrane</keyword>
<organism evidence="3 4">
    <name type="scientific">Marinobacter litoralis</name>
    <dbReference type="NCBI Taxonomy" id="187981"/>
    <lineage>
        <taxon>Bacteria</taxon>
        <taxon>Pseudomonadati</taxon>
        <taxon>Pseudomonadota</taxon>
        <taxon>Gammaproteobacteria</taxon>
        <taxon>Pseudomonadales</taxon>
        <taxon>Marinobacteraceae</taxon>
        <taxon>Marinobacter</taxon>
    </lineage>
</organism>